<proteinExistence type="predicted"/>
<dbReference type="PIRSF" id="PIRSF034300">
    <property type="entry name" value="UCP034300"/>
    <property type="match status" value="1"/>
</dbReference>
<dbReference type="SMART" id="SM00698">
    <property type="entry name" value="MORN"/>
    <property type="match status" value="3"/>
</dbReference>
<keyword evidence="1" id="KW-0808">Transferase</keyword>
<dbReference type="SUPFAM" id="SSF82185">
    <property type="entry name" value="Histone H3 K4-specific methyltransferase SET7/9 N-terminal domain"/>
    <property type="match status" value="1"/>
</dbReference>
<dbReference type="GeneID" id="83689582"/>
<dbReference type="Gene3D" id="2.20.110.10">
    <property type="entry name" value="Histone H3 K4-specific methyltransferase SET7/9 N-terminal domain"/>
    <property type="match status" value="2"/>
</dbReference>
<dbReference type="PANTHER" id="PTHR43215:SF14">
    <property type="entry name" value="RADIAL SPOKE HEAD 1 HOMOLOG"/>
    <property type="match status" value="1"/>
</dbReference>
<dbReference type="PANTHER" id="PTHR43215">
    <property type="entry name" value="RADIAL SPOKE HEAD 1 HOMOLOG"/>
    <property type="match status" value="1"/>
</dbReference>
<dbReference type="EC" id="2.7.1.68" evidence="1"/>
<name>A0A380K0N5_STRDY</name>
<evidence type="ECO:0000313" key="1">
    <source>
        <dbReference type="EMBL" id="SUN51963.1"/>
    </source>
</evidence>
<dbReference type="Pfam" id="PF02493">
    <property type="entry name" value="MORN"/>
    <property type="match status" value="3"/>
</dbReference>
<dbReference type="Proteomes" id="UP000254797">
    <property type="component" value="Unassembled WGS sequence"/>
</dbReference>
<dbReference type="EMBL" id="UHFG01000004">
    <property type="protein sequence ID" value="SUN51963.1"/>
    <property type="molecule type" value="Genomic_DNA"/>
</dbReference>
<dbReference type="InterPro" id="IPR014590">
    <property type="entry name" value="UCP034300_MORN_rpt-cont"/>
</dbReference>
<reference evidence="1 2" key="1">
    <citation type="submission" date="2018-06" db="EMBL/GenBank/DDBJ databases">
        <authorList>
            <consortium name="Pathogen Informatics"/>
            <person name="Doyle S."/>
        </authorList>
    </citation>
    <scope>NUCLEOTIDE SEQUENCE [LARGE SCALE GENOMIC DNA]</scope>
    <source>
        <strain evidence="1 2">NCTC4670</strain>
    </source>
</reference>
<accession>A0A380K0N5</accession>
<sequence>MTNIQSMIKKWNITRAKLEIFSVIVILVCALSVFGVRLTHQTSLTYEQGKMRYTGYVVNHKMNGKGKLIYPNGDTYVGTFKNGVFEGEGTFTAKTGWSYKGQFHKGQADGKGVLKAKNAKVYKGTFKQGIFQK</sequence>
<dbReference type="InterPro" id="IPR003409">
    <property type="entry name" value="MORN"/>
</dbReference>
<keyword evidence="1" id="KW-0418">Kinase</keyword>
<protein>
    <submittedName>
        <fullName evidence="1">Phosphatidylinositol-4-phosphate 5-kinase 4</fullName>
        <ecNumber evidence="1">2.7.1.68</ecNumber>
    </submittedName>
</protein>
<dbReference type="RefSeq" id="WP_003049089.1">
    <property type="nucleotide sequence ID" value="NZ_CP033164.1"/>
</dbReference>
<dbReference type="AlphaFoldDB" id="A0A380K0N5"/>
<evidence type="ECO:0000313" key="2">
    <source>
        <dbReference type="Proteomes" id="UP000254797"/>
    </source>
</evidence>
<organism evidence="1 2">
    <name type="scientific">Streptococcus dysgalactiae subsp. dysgalactiae</name>
    <dbReference type="NCBI Taxonomy" id="99822"/>
    <lineage>
        <taxon>Bacteria</taxon>
        <taxon>Bacillati</taxon>
        <taxon>Bacillota</taxon>
        <taxon>Bacilli</taxon>
        <taxon>Lactobacillales</taxon>
        <taxon>Streptococcaceae</taxon>
        <taxon>Streptococcus</taxon>
    </lineage>
</organism>
<gene>
    <name evidence="1" type="ORF">NCTC4670_02300</name>
</gene>
<dbReference type="GO" id="GO:0016308">
    <property type="term" value="F:1-phosphatidylinositol-4-phosphate 5-kinase activity"/>
    <property type="evidence" value="ECO:0007669"/>
    <property type="project" value="UniProtKB-EC"/>
</dbReference>